<reference evidence="2 3" key="1">
    <citation type="submission" date="2016-05" db="EMBL/GenBank/DDBJ databases">
        <title>A degradative enzymes factory behind the ericoid mycorrhizal symbiosis.</title>
        <authorList>
            <consortium name="DOE Joint Genome Institute"/>
            <person name="Martino E."/>
            <person name="Morin E."/>
            <person name="Grelet G."/>
            <person name="Kuo A."/>
            <person name="Kohler A."/>
            <person name="Daghino S."/>
            <person name="Barry K."/>
            <person name="Choi C."/>
            <person name="Cichocki N."/>
            <person name="Clum A."/>
            <person name="Copeland A."/>
            <person name="Hainaut M."/>
            <person name="Haridas S."/>
            <person name="Labutti K."/>
            <person name="Lindquist E."/>
            <person name="Lipzen A."/>
            <person name="Khouja H.-R."/>
            <person name="Murat C."/>
            <person name="Ohm R."/>
            <person name="Olson A."/>
            <person name="Spatafora J."/>
            <person name="Veneault-Fourrey C."/>
            <person name="Henrissat B."/>
            <person name="Grigoriev I."/>
            <person name="Martin F."/>
            <person name="Perotto S."/>
        </authorList>
    </citation>
    <scope>NUCLEOTIDE SEQUENCE [LARGE SCALE GENOMIC DNA]</scope>
    <source>
        <strain evidence="2 3">UAMH 7357</strain>
    </source>
</reference>
<keyword evidence="3" id="KW-1185">Reference proteome</keyword>
<feature type="chain" id="PRO_5014453511" description="Ricin B lectin domain-containing protein" evidence="1">
    <location>
        <begin position="18"/>
        <end position="214"/>
    </location>
</feature>
<dbReference type="EMBL" id="KZ613487">
    <property type="protein sequence ID" value="PMD19952.1"/>
    <property type="molecule type" value="Genomic_DNA"/>
</dbReference>
<accession>A0A2J6Q105</accession>
<organism evidence="2 3">
    <name type="scientific">Hyaloscypha hepaticicola</name>
    <dbReference type="NCBI Taxonomy" id="2082293"/>
    <lineage>
        <taxon>Eukaryota</taxon>
        <taxon>Fungi</taxon>
        <taxon>Dikarya</taxon>
        <taxon>Ascomycota</taxon>
        <taxon>Pezizomycotina</taxon>
        <taxon>Leotiomycetes</taxon>
        <taxon>Helotiales</taxon>
        <taxon>Hyaloscyphaceae</taxon>
        <taxon>Hyaloscypha</taxon>
    </lineage>
</organism>
<dbReference type="Proteomes" id="UP000235672">
    <property type="component" value="Unassembled WGS sequence"/>
</dbReference>
<feature type="signal peptide" evidence="1">
    <location>
        <begin position="1"/>
        <end position="17"/>
    </location>
</feature>
<keyword evidence="1" id="KW-0732">Signal</keyword>
<protein>
    <recommendedName>
        <fullName evidence="4">Ricin B lectin domain-containing protein</fullName>
    </recommendedName>
</protein>
<name>A0A2J6Q105_9HELO</name>
<dbReference type="STRING" id="1745343.A0A2J6Q105"/>
<dbReference type="OrthoDB" id="5383818at2759"/>
<gene>
    <name evidence="2" type="ORF">NA56DRAFT_191170</name>
</gene>
<proteinExistence type="predicted"/>
<evidence type="ECO:0000313" key="3">
    <source>
        <dbReference type="Proteomes" id="UP000235672"/>
    </source>
</evidence>
<sequence>MFAYLSILLATAVLSFASPLEVRAHTDSTAITTISATSIKASPETSAGAESVAATSALSACATTTFVTVTHDASAASSTSAAANGDDDEDVESVALNSKVASAIDPLLTGVADAAVAASPTAKIGVSGVGGFLNPTAVAKSQQRDNTATRAFTSASLKTSDGQCLFIDPTASNFRENLIPVAVQPCDGSADQKFDLITNLVRESTTTRPTQPLL</sequence>
<evidence type="ECO:0000256" key="1">
    <source>
        <dbReference type="SAM" id="SignalP"/>
    </source>
</evidence>
<evidence type="ECO:0000313" key="2">
    <source>
        <dbReference type="EMBL" id="PMD19952.1"/>
    </source>
</evidence>
<dbReference type="AlphaFoldDB" id="A0A2J6Q105"/>
<evidence type="ECO:0008006" key="4">
    <source>
        <dbReference type="Google" id="ProtNLM"/>
    </source>
</evidence>